<dbReference type="InterPro" id="IPR002669">
    <property type="entry name" value="UreD"/>
</dbReference>
<dbReference type="RefSeq" id="WP_166380270.1">
    <property type="nucleotide sequence ID" value="NZ_BAAATT010000011.1"/>
</dbReference>
<evidence type="ECO:0000256" key="1">
    <source>
        <dbReference type="ARBA" id="ARBA00023186"/>
    </source>
</evidence>
<keyword evidence="4" id="KW-1185">Reference proteome</keyword>
<evidence type="ECO:0000313" key="4">
    <source>
        <dbReference type="Proteomes" id="UP000660339"/>
    </source>
</evidence>
<evidence type="ECO:0000256" key="2">
    <source>
        <dbReference type="HAMAP-Rule" id="MF_01384"/>
    </source>
</evidence>
<comment type="caution">
    <text evidence="3">The sequence shown here is derived from an EMBL/GenBank/DDBJ whole genome shotgun (WGS) entry which is preliminary data.</text>
</comment>
<proteinExistence type="inferred from homology"/>
<evidence type="ECO:0000313" key="3">
    <source>
        <dbReference type="EMBL" id="GIG12186.1"/>
    </source>
</evidence>
<organism evidence="3 4">
    <name type="scientific">Catellatospora methionotrophica</name>
    <dbReference type="NCBI Taxonomy" id="121620"/>
    <lineage>
        <taxon>Bacteria</taxon>
        <taxon>Bacillati</taxon>
        <taxon>Actinomycetota</taxon>
        <taxon>Actinomycetes</taxon>
        <taxon>Micromonosporales</taxon>
        <taxon>Micromonosporaceae</taxon>
        <taxon>Catellatospora</taxon>
    </lineage>
</organism>
<reference evidence="3" key="1">
    <citation type="submission" date="2021-01" db="EMBL/GenBank/DDBJ databases">
        <title>Whole genome shotgun sequence of Catellatospora methionotrophica NBRC 14553.</title>
        <authorList>
            <person name="Komaki H."/>
            <person name="Tamura T."/>
        </authorList>
    </citation>
    <scope>NUCLEOTIDE SEQUENCE</scope>
    <source>
        <strain evidence="3">NBRC 14553</strain>
    </source>
</reference>
<dbReference type="Pfam" id="PF01774">
    <property type="entry name" value="UreD"/>
    <property type="match status" value="1"/>
</dbReference>
<dbReference type="AlphaFoldDB" id="A0A8J3LBW6"/>
<comment type="function">
    <text evidence="2">Required for maturation of urease via the functional incorporation of the urease nickel metallocenter.</text>
</comment>
<name>A0A8J3LBW6_9ACTN</name>
<gene>
    <name evidence="3" type="primary">ureD_1</name>
    <name evidence="2" type="synonym">ureD</name>
    <name evidence="3" type="ORF">Cme02nite_05180</name>
</gene>
<dbReference type="HAMAP" id="MF_01384">
    <property type="entry name" value="UreD"/>
    <property type="match status" value="1"/>
</dbReference>
<dbReference type="GO" id="GO:0005737">
    <property type="term" value="C:cytoplasm"/>
    <property type="evidence" value="ECO:0007669"/>
    <property type="project" value="UniProtKB-SubCell"/>
</dbReference>
<keyword evidence="2" id="KW-0963">Cytoplasm</keyword>
<keyword evidence="1 2" id="KW-0143">Chaperone</keyword>
<comment type="subcellular location">
    <subcellularLocation>
        <location evidence="2">Cytoplasm</location>
    </subcellularLocation>
</comment>
<comment type="subunit">
    <text evidence="2">UreD, UreF and UreG form a complex that acts as a GTP-hydrolysis-dependent molecular chaperone, activating the urease apoprotein by helping to assemble the nickel containing metallocenter of UreC. The UreE protein probably delivers the nickel.</text>
</comment>
<protein>
    <recommendedName>
        <fullName evidence="2">Urease accessory protein UreD</fullName>
    </recommendedName>
</protein>
<dbReference type="Proteomes" id="UP000660339">
    <property type="component" value="Unassembled WGS sequence"/>
</dbReference>
<dbReference type="EMBL" id="BONJ01000001">
    <property type="protein sequence ID" value="GIG12186.1"/>
    <property type="molecule type" value="Genomic_DNA"/>
</dbReference>
<sequence length="246" mass="24690">MRALARIVAEADGRGGTRLARLRGEPPLQLRHTPDGSAAATVHLIGSAAGPLGGDDLRIEIEVGEGAVLCVRSVAASIALPGRDGSPSRTTVTATVAAGGELRWLPEQLVAAAGCRHLASSTVELAAGARLLWREELICGRHAEQPGDATVSTSVDYDGAALLRQSLTVGPGTPGWDGPAVLGGARATGSLLTVDAAAPPAPPAVLGATAVRMPLTGAATLVSATAPDAHVLRGYLSTGERSPYGG</sequence>
<comment type="similarity">
    <text evidence="2">Belongs to the UreD family.</text>
</comment>
<accession>A0A8J3LBW6</accession>
<dbReference type="GO" id="GO:0016151">
    <property type="term" value="F:nickel cation binding"/>
    <property type="evidence" value="ECO:0007669"/>
    <property type="project" value="UniProtKB-UniRule"/>
</dbReference>
<keyword evidence="2" id="KW-0996">Nickel insertion</keyword>